<protein>
    <submittedName>
        <fullName evidence="7">Arylsulfatase</fullName>
    </submittedName>
</protein>
<dbReference type="SUPFAM" id="SSF53649">
    <property type="entry name" value="Alkaline phosphatase-like"/>
    <property type="match status" value="1"/>
</dbReference>
<dbReference type="InParanoid" id="A0A2R5GQS2"/>
<evidence type="ECO:0000313" key="8">
    <source>
        <dbReference type="Proteomes" id="UP000241890"/>
    </source>
</evidence>
<dbReference type="PROSITE" id="PS00149">
    <property type="entry name" value="SULFATASE_2"/>
    <property type="match status" value="1"/>
</dbReference>
<evidence type="ECO:0000259" key="6">
    <source>
        <dbReference type="Pfam" id="PF00884"/>
    </source>
</evidence>
<dbReference type="InterPro" id="IPR024607">
    <property type="entry name" value="Sulfatase_CS"/>
</dbReference>
<dbReference type="Proteomes" id="UP000241890">
    <property type="component" value="Unassembled WGS sequence"/>
</dbReference>
<dbReference type="InterPro" id="IPR000917">
    <property type="entry name" value="Sulfatase_N"/>
</dbReference>
<dbReference type="PROSITE" id="PS00523">
    <property type="entry name" value="SULFATASE_1"/>
    <property type="match status" value="1"/>
</dbReference>
<dbReference type="Gene3D" id="3.40.720.10">
    <property type="entry name" value="Alkaline Phosphatase, subunit A"/>
    <property type="match status" value="1"/>
</dbReference>
<dbReference type="PANTHER" id="PTHR42693">
    <property type="entry name" value="ARYLSULFATASE FAMILY MEMBER"/>
    <property type="match status" value="1"/>
</dbReference>
<dbReference type="Gene3D" id="3.30.1120.10">
    <property type="match status" value="1"/>
</dbReference>
<reference evidence="7 8" key="1">
    <citation type="submission" date="2017-12" db="EMBL/GenBank/DDBJ databases">
        <title>Sequencing, de novo assembly and annotation of complete genome of a new Thraustochytrid species, strain FCC1311.</title>
        <authorList>
            <person name="Sedici K."/>
            <person name="Godart F."/>
            <person name="Aiese Cigliano R."/>
            <person name="Sanseverino W."/>
            <person name="Barakat M."/>
            <person name="Ortet P."/>
            <person name="Marechal E."/>
            <person name="Cagnac O."/>
            <person name="Amato A."/>
        </authorList>
    </citation>
    <scope>NUCLEOTIDE SEQUENCE [LARGE SCALE GENOMIC DNA]</scope>
</reference>
<sequence length="514" mass="57156">MAQILRDVYIGVMLALALKTATSVAAPNIVVFYADDQGNGDQPFANPDILEMPNYRRIVDAGMTFTDGHSASAVCTPSRYGLLAGRNSHRALARGGVLQRVDRNPVFDEEERNRTLPAMLSRAGYGTYMVGKWHLGQDIQGKRYNRDFSEAIRMGPHDVGFDHSFWVLTSANGPFQAYIEDDMCTEPANLYTRKTKVPGGIVVKADQSVQTTTFQQPYQDPSTVPKPKLEKGIEIAANFRTPYLMSNLTEHALGYIEYHLDTRPLDPFFLYFAATTPHLPVTAHPDFAGQSSYGLWADMFTELDFRVGEILDALEAHNVHENTLFIWTSDNGPESIYRKLLNTGYDAQNGLTGSKRSIYEGGHRVPMIMQWPDAIAAGSISDLPVSQVDFFATFAELAGASYDGSIMGQDSISFAPELRGAAGGVRHLSPLVAESKSATISLRAGELKFIPEKQMCFNLTADLTESRNLWKTIKKDYQRKLKSIVISLEKDELFLNEMASLKAYQDLLTEDIFK</sequence>
<evidence type="ECO:0000256" key="4">
    <source>
        <dbReference type="ARBA" id="ARBA00022837"/>
    </source>
</evidence>
<dbReference type="PANTHER" id="PTHR42693:SF53">
    <property type="entry name" value="ENDO-4-O-SULFATASE"/>
    <property type="match status" value="1"/>
</dbReference>
<dbReference type="AlphaFoldDB" id="A0A2R5GQS2"/>
<feature type="signal peptide" evidence="5">
    <location>
        <begin position="1"/>
        <end position="25"/>
    </location>
</feature>
<dbReference type="OrthoDB" id="195633at2759"/>
<dbReference type="EMBL" id="BEYU01000115">
    <property type="protein sequence ID" value="GBG32108.1"/>
    <property type="molecule type" value="Genomic_DNA"/>
</dbReference>
<feature type="chain" id="PRO_5015344623" evidence="5">
    <location>
        <begin position="26"/>
        <end position="514"/>
    </location>
</feature>
<comment type="similarity">
    <text evidence="1">Belongs to the sulfatase family.</text>
</comment>
<dbReference type="InterPro" id="IPR017850">
    <property type="entry name" value="Alkaline_phosphatase_core_sf"/>
</dbReference>
<evidence type="ECO:0000256" key="5">
    <source>
        <dbReference type="SAM" id="SignalP"/>
    </source>
</evidence>
<name>A0A2R5GQS2_9STRA</name>
<gene>
    <name evidence="7" type="ORF">FCC1311_083332</name>
</gene>
<dbReference type="GO" id="GO:0046872">
    <property type="term" value="F:metal ion binding"/>
    <property type="evidence" value="ECO:0007669"/>
    <property type="project" value="UniProtKB-KW"/>
</dbReference>
<keyword evidence="3" id="KW-0378">Hydrolase</keyword>
<comment type="caution">
    <text evidence="7">The sequence shown here is derived from an EMBL/GenBank/DDBJ whole genome shotgun (WGS) entry which is preliminary data.</text>
</comment>
<keyword evidence="8" id="KW-1185">Reference proteome</keyword>
<keyword evidence="2" id="KW-0479">Metal-binding</keyword>
<proteinExistence type="inferred from homology"/>
<accession>A0A2R5GQS2</accession>
<dbReference type="InterPro" id="IPR050738">
    <property type="entry name" value="Sulfatase"/>
</dbReference>
<evidence type="ECO:0000256" key="1">
    <source>
        <dbReference type="ARBA" id="ARBA00008779"/>
    </source>
</evidence>
<dbReference type="GO" id="GO:0004065">
    <property type="term" value="F:arylsulfatase activity"/>
    <property type="evidence" value="ECO:0007669"/>
    <property type="project" value="TreeGrafter"/>
</dbReference>
<organism evidence="7 8">
    <name type="scientific">Hondaea fermentalgiana</name>
    <dbReference type="NCBI Taxonomy" id="2315210"/>
    <lineage>
        <taxon>Eukaryota</taxon>
        <taxon>Sar</taxon>
        <taxon>Stramenopiles</taxon>
        <taxon>Bigyra</taxon>
        <taxon>Labyrinthulomycetes</taxon>
        <taxon>Thraustochytrida</taxon>
        <taxon>Thraustochytriidae</taxon>
        <taxon>Hondaea</taxon>
    </lineage>
</organism>
<evidence type="ECO:0000256" key="2">
    <source>
        <dbReference type="ARBA" id="ARBA00022723"/>
    </source>
</evidence>
<keyword evidence="4" id="KW-0106">Calcium</keyword>
<dbReference type="Pfam" id="PF00884">
    <property type="entry name" value="Sulfatase"/>
    <property type="match status" value="1"/>
</dbReference>
<evidence type="ECO:0000256" key="3">
    <source>
        <dbReference type="ARBA" id="ARBA00022801"/>
    </source>
</evidence>
<keyword evidence="5" id="KW-0732">Signal</keyword>
<feature type="domain" description="Sulfatase N-terminal" evidence="6">
    <location>
        <begin position="27"/>
        <end position="400"/>
    </location>
</feature>
<evidence type="ECO:0000313" key="7">
    <source>
        <dbReference type="EMBL" id="GBG32108.1"/>
    </source>
</evidence>